<keyword evidence="1" id="KW-1133">Transmembrane helix</keyword>
<keyword evidence="1" id="KW-0472">Membrane</keyword>
<dbReference type="RefSeq" id="WP_259529992.1">
    <property type="nucleotide sequence ID" value="NZ_JANLCK010000008.1"/>
</dbReference>
<keyword evidence="4" id="KW-1185">Reference proteome</keyword>
<gene>
    <name evidence="3" type="ORF">N1028_14040</name>
</gene>
<evidence type="ECO:0000259" key="2">
    <source>
        <dbReference type="Pfam" id="PF13828"/>
    </source>
</evidence>
<comment type="caution">
    <text evidence="3">The sequence shown here is derived from an EMBL/GenBank/DDBJ whole genome shotgun (WGS) entry which is preliminary data.</text>
</comment>
<proteinExistence type="predicted"/>
<protein>
    <submittedName>
        <fullName evidence="3">DUF4190 domain-containing protein</fullName>
    </submittedName>
</protein>
<dbReference type="InterPro" id="IPR025241">
    <property type="entry name" value="DUF4190"/>
</dbReference>
<dbReference type="Proteomes" id="UP001165587">
    <property type="component" value="Unassembled WGS sequence"/>
</dbReference>
<dbReference type="Pfam" id="PF13828">
    <property type="entry name" value="DUF4190"/>
    <property type="match status" value="1"/>
</dbReference>
<evidence type="ECO:0000313" key="3">
    <source>
        <dbReference type="EMBL" id="MCS5727016.1"/>
    </source>
</evidence>
<feature type="transmembrane region" description="Helical" evidence="1">
    <location>
        <begin position="94"/>
        <end position="121"/>
    </location>
</feature>
<evidence type="ECO:0000313" key="4">
    <source>
        <dbReference type="Proteomes" id="UP001165587"/>
    </source>
</evidence>
<reference evidence="3" key="1">
    <citation type="submission" date="2022-08" db="EMBL/GenBank/DDBJ databases">
        <authorList>
            <person name="Deng Y."/>
            <person name="Han X.-F."/>
            <person name="Zhang Y.-Q."/>
        </authorList>
    </citation>
    <scope>NUCLEOTIDE SEQUENCE</scope>
    <source>
        <strain evidence="3">CPCC 203407</strain>
    </source>
</reference>
<sequence>MTDENKPPVPPQYQAAPPVNQYPQGGQQGYGQQGYGQQPATVPGKTLGLVGMIISIVSFFIVPFIGHIAGIIVSAIAKSQSKKGGVEKNTPATVGIVLGVIGVVLSIIGIIIFVVVIAAVVGQCGDLGPGTHVIDGVTYTCS</sequence>
<dbReference type="AlphaFoldDB" id="A0AA41XK20"/>
<evidence type="ECO:0000256" key="1">
    <source>
        <dbReference type="SAM" id="Phobius"/>
    </source>
</evidence>
<feature type="transmembrane region" description="Helical" evidence="1">
    <location>
        <begin position="49"/>
        <end position="73"/>
    </location>
</feature>
<accession>A0AA41XK20</accession>
<keyword evidence="1" id="KW-0812">Transmembrane</keyword>
<name>A0AA41XK20_9MICO</name>
<organism evidence="3 4">
    <name type="scientific">Herbiconiux oxytropis</name>
    <dbReference type="NCBI Taxonomy" id="2970915"/>
    <lineage>
        <taxon>Bacteria</taxon>
        <taxon>Bacillati</taxon>
        <taxon>Actinomycetota</taxon>
        <taxon>Actinomycetes</taxon>
        <taxon>Micrococcales</taxon>
        <taxon>Microbacteriaceae</taxon>
        <taxon>Herbiconiux</taxon>
    </lineage>
</organism>
<dbReference type="EMBL" id="JANLCK010000008">
    <property type="protein sequence ID" value="MCS5727016.1"/>
    <property type="molecule type" value="Genomic_DNA"/>
</dbReference>
<feature type="domain" description="DUF4190" evidence="2">
    <location>
        <begin position="48"/>
        <end position="108"/>
    </location>
</feature>